<keyword evidence="1" id="KW-0732">Signal</keyword>
<feature type="chain" id="PRO_5047089358" evidence="1">
    <location>
        <begin position="19"/>
        <end position="108"/>
    </location>
</feature>
<evidence type="ECO:0000256" key="1">
    <source>
        <dbReference type="SAM" id="SignalP"/>
    </source>
</evidence>
<name>A0ABR1R4S4_9PEZI</name>
<dbReference type="EMBL" id="JAQQWI010000021">
    <property type="protein sequence ID" value="KAK7998554.1"/>
    <property type="molecule type" value="Genomic_DNA"/>
</dbReference>
<gene>
    <name evidence="2" type="ORF">PG991_015033</name>
</gene>
<accession>A0ABR1R4S4</accession>
<protein>
    <submittedName>
        <fullName evidence="2">Uncharacterized protein</fullName>
    </submittedName>
</protein>
<evidence type="ECO:0000313" key="2">
    <source>
        <dbReference type="EMBL" id="KAK7998554.1"/>
    </source>
</evidence>
<sequence>MQFPTITVLLISAGLAAAQDPIGNLHPDGKCLTKIYNPVYLDTCHNLENNNSVDIYAPGFNCYAHKYVPINPFWLAGCLDAGEPVKVNEGCHHVNEFPNAKAIRCRSL</sequence>
<comment type="caution">
    <text evidence="2">The sequence shown here is derived from an EMBL/GenBank/DDBJ whole genome shotgun (WGS) entry which is preliminary data.</text>
</comment>
<evidence type="ECO:0000313" key="3">
    <source>
        <dbReference type="Proteomes" id="UP001396898"/>
    </source>
</evidence>
<organism evidence="2 3">
    <name type="scientific">Apiospora marii</name>
    <dbReference type="NCBI Taxonomy" id="335849"/>
    <lineage>
        <taxon>Eukaryota</taxon>
        <taxon>Fungi</taxon>
        <taxon>Dikarya</taxon>
        <taxon>Ascomycota</taxon>
        <taxon>Pezizomycotina</taxon>
        <taxon>Sordariomycetes</taxon>
        <taxon>Xylariomycetidae</taxon>
        <taxon>Amphisphaeriales</taxon>
        <taxon>Apiosporaceae</taxon>
        <taxon>Apiospora</taxon>
    </lineage>
</organism>
<dbReference type="Proteomes" id="UP001396898">
    <property type="component" value="Unassembled WGS sequence"/>
</dbReference>
<reference evidence="2 3" key="1">
    <citation type="submission" date="2023-01" db="EMBL/GenBank/DDBJ databases">
        <title>Analysis of 21 Apiospora genomes using comparative genomics revels a genus with tremendous synthesis potential of carbohydrate active enzymes and secondary metabolites.</title>
        <authorList>
            <person name="Sorensen T."/>
        </authorList>
    </citation>
    <scope>NUCLEOTIDE SEQUENCE [LARGE SCALE GENOMIC DNA]</scope>
    <source>
        <strain evidence="2 3">CBS 20057</strain>
    </source>
</reference>
<feature type="signal peptide" evidence="1">
    <location>
        <begin position="1"/>
        <end position="18"/>
    </location>
</feature>
<proteinExistence type="predicted"/>
<keyword evidence="3" id="KW-1185">Reference proteome</keyword>